<evidence type="ECO:0000256" key="10">
    <source>
        <dbReference type="ARBA" id="ARBA00030775"/>
    </source>
</evidence>
<keyword evidence="4" id="KW-0488">Methylation</keyword>
<evidence type="ECO:0000256" key="2">
    <source>
        <dbReference type="ARBA" id="ARBA00021549"/>
    </source>
</evidence>
<evidence type="ECO:0000313" key="12">
    <source>
        <dbReference type="EMBL" id="MCD2516494.1"/>
    </source>
</evidence>
<keyword evidence="7" id="KW-1133">Transmembrane helix</keyword>
<evidence type="ECO:0000313" key="13">
    <source>
        <dbReference type="Proteomes" id="UP001179361"/>
    </source>
</evidence>
<keyword evidence="5" id="KW-0997">Cell inner membrane</keyword>
<dbReference type="Pfam" id="PF12019">
    <property type="entry name" value="GspH"/>
    <property type="match status" value="1"/>
</dbReference>
<evidence type="ECO:0000256" key="7">
    <source>
        <dbReference type="ARBA" id="ARBA00022989"/>
    </source>
</evidence>
<name>A0ABS8Q429_9BURK</name>
<keyword evidence="8" id="KW-0472">Membrane</keyword>
<dbReference type="EMBL" id="JAJNOC010000002">
    <property type="protein sequence ID" value="MCD2516494.1"/>
    <property type="molecule type" value="Genomic_DNA"/>
</dbReference>
<protein>
    <recommendedName>
        <fullName evidence="2">Type II secretion system protein H</fullName>
    </recommendedName>
    <alternativeName>
        <fullName evidence="10">General secretion pathway protein H</fullName>
    </alternativeName>
</protein>
<dbReference type="InterPro" id="IPR045584">
    <property type="entry name" value="Pilin-like"/>
</dbReference>
<evidence type="ECO:0000256" key="9">
    <source>
        <dbReference type="ARBA" id="ARBA00025772"/>
    </source>
</evidence>
<comment type="similarity">
    <text evidence="9">Belongs to the GSP H family.</text>
</comment>
<evidence type="ECO:0000256" key="3">
    <source>
        <dbReference type="ARBA" id="ARBA00022475"/>
    </source>
</evidence>
<proteinExistence type="inferred from homology"/>
<organism evidence="12 13">
    <name type="scientific">Massilia phyllostachyos</name>
    <dbReference type="NCBI Taxonomy" id="2898585"/>
    <lineage>
        <taxon>Bacteria</taxon>
        <taxon>Pseudomonadati</taxon>
        <taxon>Pseudomonadota</taxon>
        <taxon>Betaproteobacteria</taxon>
        <taxon>Burkholderiales</taxon>
        <taxon>Oxalobacteraceae</taxon>
        <taxon>Telluria group</taxon>
        <taxon>Massilia</taxon>
    </lineage>
</organism>
<dbReference type="InterPro" id="IPR022346">
    <property type="entry name" value="T2SS_GspH"/>
</dbReference>
<comment type="caution">
    <text evidence="12">The sequence shown here is derived from an EMBL/GenBank/DDBJ whole genome shotgun (WGS) entry which is preliminary data.</text>
</comment>
<evidence type="ECO:0000256" key="4">
    <source>
        <dbReference type="ARBA" id="ARBA00022481"/>
    </source>
</evidence>
<feature type="domain" description="General secretion pathway GspH" evidence="11">
    <location>
        <begin position="33"/>
        <end position="156"/>
    </location>
</feature>
<dbReference type="SUPFAM" id="SSF54523">
    <property type="entry name" value="Pili subunits"/>
    <property type="match status" value="1"/>
</dbReference>
<evidence type="ECO:0000256" key="1">
    <source>
        <dbReference type="ARBA" id="ARBA00004377"/>
    </source>
</evidence>
<evidence type="ECO:0000256" key="6">
    <source>
        <dbReference type="ARBA" id="ARBA00022692"/>
    </source>
</evidence>
<keyword evidence="13" id="KW-1185">Reference proteome</keyword>
<evidence type="ECO:0000256" key="5">
    <source>
        <dbReference type="ARBA" id="ARBA00022519"/>
    </source>
</evidence>
<accession>A0ABS8Q429</accession>
<sequence length="164" mass="17281">MVELIVVLVLAGILAAIGVGRYFDRSAFDLPAHAEQLRAMLRFAQKAAIARNGDVFVRFEAQRISLCYTDPTSGCALAQQVSIPGGFSAGDDASSSQCGNGNWYCLGKPAGVTWTAAPSPAWVRFDPLGRPLLLNDAPGGLTLSLSGGKESASVQVFEETGYVQ</sequence>
<evidence type="ECO:0000259" key="11">
    <source>
        <dbReference type="Pfam" id="PF12019"/>
    </source>
</evidence>
<keyword evidence="6" id="KW-0812">Transmembrane</keyword>
<gene>
    <name evidence="12" type="ORF">LQ564_09250</name>
</gene>
<reference evidence="12" key="1">
    <citation type="submission" date="2021-11" db="EMBL/GenBank/DDBJ databases">
        <title>The complete genome of Massilia sp sp. G4R7.</title>
        <authorList>
            <person name="Liu L."/>
            <person name="Yue J."/>
            <person name="Yuan J."/>
            <person name="Yang F."/>
            <person name="Li L."/>
        </authorList>
    </citation>
    <scope>NUCLEOTIDE SEQUENCE</scope>
    <source>
        <strain evidence="12">G4R7</strain>
    </source>
</reference>
<dbReference type="Proteomes" id="UP001179361">
    <property type="component" value="Unassembled WGS sequence"/>
</dbReference>
<comment type="subcellular location">
    <subcellularLocation>
        <location evidence="1">Cell inner membrane</location>
        <topology evidence="1">Single-pass membrane protein</topology>
    </subcellularLocation>
</comment>
<evidence type="ECO:0000256" key="8">
    <source>
        <dbReference type="ARBA" id="ARBA00023136"/>
    </source>
</evidence>
<keyword evidence="3" id="KW-1003">Cell membrane</keyword>